<name>A0A2S9H1Q9_9BURK</name>
<gene>
    <name evidence="1" type="ORF">S2091_1533</name>
</gene>
<protein>
    <submittedName>
        <fullName evidence="1">Uncharacterized protein</fullName>
    </submittedName>
</protein>
<proteinExistence type="predicted"/>
<keyword evidence="2" id="KW-1185">Reference proteome</keyword>
<evidence type="ECO:0000313" key="1">
    <source>
        <dbReference type="EMBL" id="PRC93924.1"/>
    </source>
</evidence>
<sequence length="141" mass="15448">MAISPLSVQQIVAVIRQQMTDPIRTMSTSVPMSAPGVVRKGAGTRSQTTKVKQGGLSKMIGHRVNALQVTDPERGRKAFRIFLESVLINELGEDLINDPSFYQMVDDIQVQMESNPDIAKAMREATDQLLSGVDPLKNAPK</sequence>
<evidence type="ECO:0000313" key="2">
    <source>
        <dbReference type="Proteomes" id="UP000237839"/>
    </source>
</evidence>
<comment type="caution">
    <text evidence="1">The sequence shown here is derived from an EMBL/GenBank/DDBJ whole genome shotgun (WGS) entry which is preliminary data.</text>
</comment>
<dbReference type="Proteomes" id="UP000237839">
    <property type="component" value="Unassembled WGS sequence"/>
</dbReference>
<dbReference type="EMBL" id="PUGF01000005">
    <property type="protein sequence ID" value="PRC93924.1"/>
    <property type="molecule type" value="Genomic_DNA"/>
</dbReference>
<dbReference type="RefSeq" id="WP_105531197.1">
    <property type="nucleotide sequence ID" value="NZ_PUGF01000005.1"/>
</dbReference>
<dbReference type="AlphaFoldDB" id="A0A2S9H1Q9"/>
<dbReference type="OrthoDB" id="8759078at2"/>
<accession>A0A2S9H1Q9</accession>
<reference evidence="1 2" key="1">
    <citation type="submission" date="2018-02" db="EMBL/GenBank/DDBJ databases">
        <title>Solimicrobium silvestre gen. nov., sp. nov., isolated from alpine forest soil.</title>
        <authorList>
            <person name="Margesin R."/>
            <person name="Albuquerque L."/>
            <person name="Zhang D.-C."/>
            <person name="Froufe H.J.C."/>
            <person name="Severino R."/>
            <person name="Roxo I."/>
            <person name="Egas C."/>
            <person name="Da Costa M.S."/>
        </authorList>
    </citation>
    <scope>NUCLEOTIDE SEQUENCE [LARGE SCALE GENOMIC DNA]</scope>
    <source>
        <strain evidence="1 2">S20-91</strain>
    </source>
</reference>
<organism evidence="1 2">
    <name type="scientific">Solimicrobium silvestre</name>
    <dbReference type="NCBI Taxonomy" id="2099400"/>
    <lineage>
        <taxon>Bacteria</taxon>
        <taxon>Pseudomonadati</taxon>
        <taxon>Pseudomonadota</taxon>
        <taxon>Betaproteobacteria</taxon>
        <taxon>Burkholderiales</taxon>
        <taxon>Oxalobacteraceae</taxon>
        <taxon>Solimicrobium</taxon>
    </lineage>
</organism>